<dbReference type="PANTHER" id="PTHR48047">
    <property type="entry name" value="GLYCOSYLTRANSFERASE"/>
    <property type="match status" value="1"/>
</dbReference>
<evidence type="ECO:0000256" key="3">
    <source>
        <dbReference type="ARBA" id="ARBA00022679"/>
    </source>
</evidence>
<dbReference type="PANTHER" id="PTHR48047:SF107">
    <property type="entry name" value="UDP-GLYCOSYLTRANSFERASE 92A1-LIKE"/>
    <property type="match status" value="1"/>
</dbReference>
<protein>
    <submittedName>
        <fullName evidence="4">Uncharacterized protein</fullName>
    </submittedName>
</protein>
<dbReference type="AlphaFoldDB" id="A0AAN9JN39"/>
<accession>A0AAN9JN39</accession>
<comment type="caution">
    <text evidence="4">The sequence shown here is derived from an EMBL/GenBank/DDBJ whole genome shotgun (WGS) entry which is preliminary data.</text>
</comment>
<evidence type="ECO:0000256" key="2">
    <source>
        <dbReference type="ARBA" id="ARBA00022676"/>
    </source>
</evidence>
<keyword evidence="3" id="KW-0808">Transferase</keyword>
<dbReference type="EMBL" id="JAYKXN010000003">
    <property type="protein sequence ID" value="KAK7300339.1"/>
    <property type="molecule type" value="Genomic_DNA"/>
</dbReference>
<name>A0AAN9JN39_CLITE</name>
<keyword evidence="5" id="KW-1185">Reference proteome</keyword>
<gene>
    <name evidence="4" type="ORF">RJT34_11182</name>
</gene>
<comment type="similarity">
    <text evidence="1">Belongs to the UDP-glycosyltransferase family.</text>
</comment>
<evidence type="ECO:0000256" key="1">
    <source>
        <dbReference type="ARBA" id="ARBA00009995"/>
    </source>
</evidence>
<dbReference type="FunFam" id="3.40.50.2000:FF:000103">
    <property type="entry name" value="Glycosyltransferase"/>
    <property type="match status" value="1"/>
</dbReference>
<dbReference type="Proteomes" id="UP001359559">
    <property type="component" value="Unassembled WGS sequence"/>
</dbReference>
<dbReference type="GO" id="GO:0035251">
    <property type="term" value="F:UDP-glucosyltransferase activity"/>
    <property type="evidence" value="ECO:0007669"/>
    <property type="project" value="TreeGrafter"/>
</dbReference>
<sequence length="445" mass="49975">MFAVSCDAVTEAQNVALQEKHHKSGVKLIYVQLNSPTKHVQNHPIEFESMLSRGSDIIVSCPNNTLLHLAELPFNPTQHGLPHNVENSEKVPLADTIKFGIATLSLETPLRSLISQITQQDGQPPLCIISDLVFGWVNNVSKSCGISNITFTTSNAYGTLAYFSVLLNLPHRKTESNEFSVPGFPQNYKFQRSQLHKHIREANGNDGWSKFFNTQFELSMSSKGWICNTVEEIEPLGLQLLRKYIDLPVWTIGPLLLPTTLKGCNSEQQSNFIKTCIEWLDLKYESSVLYICFGSESSISTSQMIALAEGLEGSGKEFIWVIRPPFGFDMSGEFKEEWLPRGFEERMRDSKKGLLVHKWGPQLEILSHRSTGVCVELTRSVESVVTKEEVKKVIELVMDQEGKGKEMKEKANEIAIHMKEAKTEKGGVKGSSLRSMHDFVRTILS</sequence>
<dbReference type="SUPFAM" id="SSF53756">
    <property type="entry name" value="UDP-Glycosyltransferase/glycogen phosphorylase"/>
    <property type="match status" value="1"/>
</dbReference>
<evidence type="ECO:0000313" key="5">
    <source>
        <dbReference type="Proteomes" id="UP001359559"/>
    </source>
</evidence>
<dbReference type="Gene3D" id="3.40.50.2000">
    <property type="entry name" value="Glycogen Phosphorylase B"/>
    <property type="match status" value="2"/>
</dbReference>
<proteinExistence type="inferred from homology"/>
<reference evidence="4 5" key="1">
    <citation type="submission" date="2024-01" db="EMBL/GenBank/DDBJ databases">
        <title>The genomes of 5 underutilized Papilionoideae crops provide insights into root nodulation and disease resistance.</title>
        <authorList>
            <person name="Yuan L."/>
        </authorList>
    </citation>
    <scope>NUCLEOTIDE SEQUENCE [LARGE SCALE GENOMIC DNA]</scope>
    <source>
        <strain evidence="4">LY-2023</strain>
        <tissue evidence="4">Leaf</tissue>
    </source>
</reference>
<organism evidence="4 5">
    <name type="scientific">Clitoria ternatea</name>
    <name type="common">Butterfly pea</name>
    <dbReference type="NCBI Taxonomy" id="43366"/>
    <lineage>
        <taxon>Eukaryota</taxon>
        <taxon>Viridiplantae</taxon>
        <taxon>Streptophyta</taxon>
        <taxon>Embryophyta</taxon>
        <taxon>Tracheophyta</taxon>
        <taxon>Spermatophyta</taxon>
        <taxon>Magnoliopsida</taxon>
        <taxon>eudicotyledons</taxon>
        <taxon>Gunneridae</taxon>
        <taxon>Pentapetalae</taxon>
        <taxon>rosids</taxon>
        <taxon>fabids</taxon>
        <taxon>Fabales</taxon>
        <taxon>Fabaceae</taxon>
        <taxon>Papilionoideae</taxon>
        <taxon>50 kb inversion clade</taxon>
        <taxon>NPAAA clade</taxon>
        <taxon>indigoferoid/millettioid clade</taxon>
        <taxon>Phaseoleae</taxon>
        <taxon>Clitoria</taxon>
    </lineage>
</organism>
<keyword evidence="2" id="KW-0328">Glycosyltransferase</keyword>
<evidence type="ECO:0000313" key="4">
    <source>
        <dbReference type="EMBL" id="KAK7300339.1"/>
    </source>
</evidence>